<evidence type="ECO:0000313" key="12">
    <source>
        <dbReference type="Proteomes" id="UP001497497"/>
    </source>
</evidence>
<dbReference type="EMBL" id="CAXITT010000080">
    <property type="protein sequence ID" value="CAL1531034.1"/>
    <property type="molecule type" value="Genomic_DNA"/>
</dbReference>
<dbReference type="PROSITE" id="PS50866">
    <property type="entry name" value="GOLD"/>
    <property type="match status" value="1"/>
</dbReference>
<dbReference type="Proteomes" id="UP001497497">
    <property type="component" value="Unassembled WGS sequence"/>
</dbReference>
<keyword evidence="4 9" id="KW-0732">Signal</keyword>
<keyword evidence="6" id="KW-0472">Membrane</keyword>
<evidence type="ECO:0000259" key="10">
    <source>
        <dbReference type="PROSITE" id="PS50866"/>
    </source>
</evidence>
<evidence type="ECO:0000256" key="8">
    <source>
        <dbReference type="RuleBase" id="RU003827"/>
    </source>
</evidence>
<evidence type="ECO:0000256" key="9">
    <source>
        <dbReference type="SAM" id="SignalP"/>
    </source>
</evidence>
<dbReference type="SUPFAM" id="SSF101576">
    <property type="entry name" value="Supernatant protein factor (SPF), C-terminal domain"/>
    <property type="match status" value="1"/>
</dbReference>
<protein>
    <recommendedName>
        <fullName evidence="10">GOLD domain-containing protein</fullName>
    </recommendedName>
</protein>
<feature type="domain" description="GOLD" evidence="10">
    <location>
        <begin position="68"/>
        <end position="150"/>
    </location>
</feature>
<feature type="chain" id="PRO_5043472205" description="GOLD domain-containing protein" evidence="9">
    <location>
        <begin position="37"/>
        <end position="252"/>
    </location>
</feature>
<sequence length="252" mass="28813">MKQHFSLAKLPKSKRVAMLCECVLLVFLCHVQMLGCEKILGEENSEFDFDGLPGAQHEFKVYIPGQTEDCFFQPVAQGANFHVNFEVLKGGENKVDFYIRDQQWNVMEYQNFQTSGSFSKDNVDAGTYAICIDNAFSRFGNKLVYIYIVTFVMHEWVAFQQELGEVQLLAVNFSTSLTSVQESVESMINSQTKARFNVVKDWYLSNENNRYIKVWSIAQCVLIVVAAVTQVYSVRRLFRTTNVTPTTSKPRA</sequence>
<dbReference type="GO" id="GO:0012505">
    <property type="term" value="C:endomembrane system"/>
    <property type="evidence" value="ECO:0007669"/>
    <property type="project" value="UniProtKB-SubCell"/>
</dbReference>
<keyword evidence="3 8" id="KW-0812">Transmembrane</keyword>
<evidence type="ECO:0000256" key="1">
    <source>
        <dbReference type="ARBA" id="ARBA00004479"/>
    </source>
</evidence>
<dbReference type="SMART" id="SM01190">
    <property type="entry name" value="EMP24_GP25L"/>
    <property type="match status" value="1"/>
</dbReference>
<organism evidence="11 12">
    <name type="scientific">Lymnaea stagnalis</name>
    <name type="common">Great pond snail</name>
    <name type="synonym">Helix stagnalis</name>
    <dbReference type="NCBI Taxonomy" id="6523"/>
    <lineage>
        <taxon>Eukaryota</taxon>
        <taxon>Metazoa</taxon>
        <taxon>Spiralia</taxon>
        <taxon>Lophotrochozoa</taxon>
        <taxon>Mollusca</taxon>
        <taxon>Gastropoda</taxon>
        <taxon>Heterobranchia</taxon>
        <taxon>Euthyneura</taxon>
        <taxon>Panpulmonata</taxon>
        <taxon>Hygrophila</taxon>
        <taxon>Lymnaeoidea</taxon>
        <taxon>Lymnaeidae</taxon>
        <taxon>Lymnaea</taxon>
    </lineage>
</organism>
<dbReference type="InterPro" id="IPR009038">
    <property type="entry name" value="GOLD_dom"/>
</dbReference>
<keyword evidence="12" id="KW-1185">Reference proteome</keyword>
<dbReference type="Pfam" id="PF01105">
    <property type="entry name" value="EMP24_GP25L"/>
    <property type="match status" value="1"/>
</dbReference>
<comment type="subcellular location">
    <subcellularLocation>
        <location evidence="7">Endomembrane system</location>
        <topology evidence="7">Single-pass membrane protein</topology>
    </subcellularLocation>
    <subcellularLocation>
        <location evidence="1 8">Membrane</location>
        <topology evidence="1 8">Single-pass type I membrane protein</topology>
    </subcellularLocation>
</comment>
<dbReference type="AlphaFoldDB" id="A0AAV2HB08"/>
<dbReference type="InterPro" id="IPR036598">
    <property type="entry name" value="GOLD_dom_sf"/>
</dbReference>
<dbReference type="PANTHER" id="PTHR22811">
    <property type="entry name" value="TRANSMEMBRANE EMP24 DOMAIN-CONTAINING PROTEIN"/>
    <property type="match status" value="1"/>
</dbReference>
<evidence type="ECO:0000256" key="2">
    <source>
        <dbReference type="ARBA" id="ARBA00007104"/>
    </source>
</evidence>
<reference evidence="11 12" key="1">
    <citation type="submission" date="2024-04" db="EMBL/GenBank/DDBJ databases">
        <authorList>
            <consortium name="Genoscope - CEA"/>
            <person name="William W."/>
        </authorList>
    </citation>
    <scope>NUCLEOTIDE SEQUENCE [LARGE SCALE GENOMIC DNA]</scope>
</reference>
<dbReference type="InterPro" id="IPR015720">
    <property type="entry name" value="Emp24-like"/>
</dbReference>
<evidence type="ECO:0000256" key="4">
    <source>
        <dbReference type="ARBA" id="ARBA00022729"/>
    </source>
</evidence>
<evidence type="ECO:0000256" key="6">
    <source>
        <dbReference type="ARBA" id="ARBA00023136"/>
    </source>
</evidence>
<name>A0AAV2HB08_LYMST</name>
<evidence type="ECO:0000256" key="7">
    <source>
        <dbReference type="ARBA" id="ARBA00037847"/>
    </source>
</evidence>
<evidence type="ECO:0000313" key="11">
    <source>
        <dbReference type="EMBL" id="CAL1531034.1"/>
    </source>
</evidence>
<evidence type="ECO:0000256" key="5">
    <source>
        <dbReference type="ARBA" id="ARBA00022989"/>
    </source>
</evidence>
<evidence type="ECO:0000256" key="3">
    <source>
        <dbReference type="ARBA" id="ARBA00022692"/>
    </source>
</evidence>
<gene>
    <name evidence="11" type="ORF">GSLYS_00005159001</name>
</gene>
<comment type="similarity">
    <text evidence="2 8">Belongs to the EMP24/GP25L family.</text>
</comment>
<proteinExistence type="inferred from homology"/>
<keyword evidence="5" id="KW-1133">Transmembrane helix</keyword>
<dbReference type="GO" id="GO:0016020">
    <property type="term" value="C:membrane"/>
    <property type="evidence" value="ECO:0007669"/>
    <property type="project" value="UniProtKB-SubCell"/>
</dbReference>
<accession>A0AAV2HB08</accession>
<comment type="caution">
    <text evidence="11">The sequence shown here is derived from an EMBL/GenBank/DDBJ whole genome shotgun (WGS) entry which is preliminary data.</text>
</comment>
<feature type="signal peptide" evidence="9">
    <location>
        <begin position="1"/>
        <end position="36"/>
    </location>
</feature>